<reference evidence="3 4" key="1">
    <citation type="journal article" date="2023" name="G3 (Bethesda)">
        <title>A chromosome-level genome assembly of Zasmidium syzygii isolated from banana leaves.</title>
        <authorList>
            <person name="van Westerhoven A.C."/>
            <person name="Mehrabi R."/>
            <person name="Talebi R."/>
            <person name="Steentjes M.B.F."/>
            <person name="Corcolon B."/>
            <person name="Chong P.A."/>
            <person name="Kema G.H.J."/>
            <person name="Seidl M.F."/>
        </authorList>
    </citation>
    <scope>NUCLEOTIDE SEQUENCE [LARGE SCALE GENOMIC DNA]</scope>
    <source>
        <strain evidence="3 4">P124</strain>
    </source>
</reference>
<name>A0ABR0EJM6_ZASCE</name>
<proteinExistence type="predicted"/>
<dbReference type="EMBL" id="JAXOVC010000005">
    <property type="protein sequence ID" value="KAK4501657.1"/>
    <property type="molecule type" value="Genomic_DNA"/>
</dbReference>
<comment type="caution">
    <text evidence="3">The sequence shown here is derived from an EMBL/GenBank/DDBJ whole genome shotgun (WGS) entry which is preliminary data.</text>
</comment>
<feature type="region of interest" description="Disordered" evidence="1">
    <location>
        <begin position="161"/>
        <end position="234"/>
    </location>
</feature>
<feature type="compositionally biased region" description="Basic and acidic residues" evidence="1">
    <location>
        <begin position="167"/>
        <end position="176"/>
    </location>
</feature>
<dbReference type="PANTHER" id="PTHR37792">
    <property type="entry name" value="RIBONUCLEASE MRP PROTEIN SUBUNIT RMP1"/>
    <property type="match status" value="1"/>
</dbReference>
<feature type="domain" description="RNase MRP protein 1 RNA binding" evidence="2">
    <location>
        <begin position="24"/>
        <end position="127"/>
    </location>
</feature>
<dbReference type="Proteomes" id="UP001305779">
    <property type="component" value="Unassembled WGS sequence"/>
</dbReference>
<accession>A0ABR0EJM6</accession>
<protein>
    <recommendedName>
        <fullName evidence="2">RNase MRP protein 1 RNA binding domain-containing protein</fullName>
    </recommendedName>
</protein>
<evidence type="ECO:0000256" key="1">
    <source>
        <dbReference type="SAM" id="MobiDB-lite"/>
    </source>
</evidence>
<feature type="compositionally biased region" description="Low complexity" evidence="1">
    <location>
        <begin position="193"/>
        <end position="203"/>
    </location>
</feature>
<dbReference type="InterPro" id="IPR047205">
    <property type="entry name" value="RMP1"/>
</dbReference>
<dbReference type="PANTHER" id="PTHR37792:SF1">
    <property type="entry name" value="RIBONUCLEASE MRP PROTEIN SUBUNIT RMP1"/>
    <property type="match status" value="1"/>
</dbReference>
<keyword evidence="4" id="KW-1185">Reference proteome</keyword>
<dbReference type="CDD" id="cd22573">
    <property type="entry name" value="RMP1_RBD"/>
    <property type="match status" value="1"/>
</dbReference>
<dbReference type="Pfam" id="PF20945">
    <property type="entry name" value="RMP1"/>
    <property type="match status" value="1"/>
</dbReference>
<evidence type="ECO:0000313" key="3">
    <source>
        <dbReference type="EMBL" id="KAK4501657.1"/>
    </source>
</evidence>
<evidence type="ECO:0000259" key="2">
    <source>
        <dbReference type="Pfam" id="PF20945"/>
    </source>
</evidence>
<feature type="compositionally biased region" description="Basic and acidic residues" evidence="1">
    <location>
        <begin position="183"/>
        <end position="192"/>
    </location>
</feature>
<organism evidence="3 4">
    <name type="scientific">Zasmidium cellare</name>
    <name type="common">Wine cellar mold</name>
    <name type="synonym">Racodium cellare</name>
    <dbReference type="NCBI Taxonomy" id="395010"/>
    <lineage>
        <taxon>Eukaryota</taxon>
        <taxon>Fungi</taxon>
        <taxon>Dikarya</taxon>
        <taxon>Ascomycota</taxon>
        <taxon>Pezizomycotina</taxon>
        <taxon>Dothideomycetes</taxon>
        <taxon>Dothideomycetidae</taxon>
        <taxon>Mycosphaerellales</taxon>
        <taxon>Mycosphaerellaceae</taxon>
        <taxon>Zasmidium</taxon>
    </lineage>
</organism>
<dbReference type="InterPro" id="IPR047204">
    <property type="entry name" value="RMP1_RBD"/>
</dbReference>
<evidence type="ECO:0000313" key="4">
    <source>
        <dbReference type="Proteomes" id="UP001305779"/>
    </source>
</evidence>
<gene>
    <name evidence="3" type="ORF">PRZ48_007466</name>
</gene>
<sequence length="234" mass="26399">MAAAEKAFNLSQESQSTLTHLSSLLHLFHHRNKNQHRHSIWYRHFSLFRKQLNHLNNSITTLNTVPTTNLARTQKKRTDAVLIAHHAKRMDFWRDVMVPKWQHAFSQVVADGRFAVLGVVLLAVLAEVCGVVGISVELEELGQGEVEKVLEQFGREEWGKNGVMVEGEDRGEVISREEDDEPKAEVKKEASKPAETTPTPSKSSKSKKRSSEAPEKKAKKKRKKTGNAIDDIFG</sequence>